<comment type="caution">
    <text evidence="6">The sequence shown here is derived from an EMBL/GenBank/DDBJ whole genome shotgun (WGS) entry which is preliminary data.</text>
</comment>
<evidence type="ECO:0000313" key="7">
    <source>
        <dbReference type="Proteomes" id="UP000485880"/>
    </source>
</evidence>
<comment type="similarity">
    <text evidence="1">Belongs to the membrane fusion protein (MFP) (TC 8.A.1) family.</text>
</comment>
<feature type="transmembrane region" description="Helical" evidence="3">
    <location>
        <begin position="35"/>
        <end position="58"/>
    </location>
</feature>
<evidence type="ECO:0000256" key="3">
    <source>
        <dbReference type="SAM" id="Phobius"/>
    </source>
</evidence>
<reference evidence="6 7" key="1">
    <citation type="submission" date="2019-05" db="EMBL/GenBank/DDBJ databases">
        <authorList>
            <person name="Farhan Ul Haque M."/>
        </authorList>
    </citation>
    <scope>NUCLEOTIDE SEQUENCE [LARGE SCALE GENOMIC DNA]</scope>
    <source>
        <strain evidence="6">2</strain>
    </source>
</reference>
<dbReference type="Gene3D" id="2.40.50.100">
    <property type="match status" value="1"/>
</dbReference>
<dbReference type="Gene3D" id="1.10.287.470">
    <property type="entry name" value="Helix hairpin bin"/>
    <property type="match status" value="1"/>
</dbReference>
<proteinExistence type="inferred from homology"/>
<keyword evidence="3" id="KW-1133">Transmembrane helix</keyword>
<keyword evidence="7" id="KW-1185">Reference proteome</keyword>
<organism evidence="6 7">
    <name type="scientific">Methylocella tundrae</name>
    <dbReference type="NCBI Taxonomy" id="227605"/>
    <lineage>
        <taxon>Bacteria</taxon>
        <taxon>Pseudomonadati</taxon>
        <taxon>Pseudomonadota</taxon>
        <taxon>Alphaproteobacteria</taxon>
        <taxon>Hyphomicrobiales</taxon>
        <taxon>Beijerinckiaceae</taxon>
        <taxon>Methylocella</taxon>
    </lineage>
</organism>
<dbReference type="Pfam" id="PF25954">
    <property type="entry name" value="Beta-barrel_RND_2"/>
    <property type="match status" value="1"/>
</dbReference>
<dbReference type="Gene3D" id="2.40.30.170">
    <property type="match status" value="1"/>
</dbReference>
<evidence type="ECO:0000259" key="5">
    <source>
        <dbReference type="Pfam" id="PF25954"/>
    </source>
</evidence>
<gene>
    <name evidence="6" type="ORF">MPC4_40033</name>
</gene>
<dbReference type="SUPFAM" id="SSF111369">
    <property type="entry name" value="HlyD-like secretion proteins"/>
    <property type="match status" value="1"/>
</dbReference>
<keyword evidence="3" id="KW-0472">Membrane</keyword>
<dbReference type="FunFam" id="2.40.30.170:FF:000010">
    <property type="entry name" value="Efflux RND transporter periplasmic adaptor subunit"/>
    <property type="match status" value="1"/>
</dbReference>
<protein>
    <submittedName>
        <fullName evidence="6">Efflux transporter, RND family, MFP subunit</fullName>
    </submittedName>
</protein>
<dbReference type="GO" id="GO:1990281">
    <property type="term" value="C:efflux pump complex"/>
    <property type="evidence" value="ECO:0007669"/>
    <property type="project" value="TreeGrafter"/>
</dbReference>
<dbReference type="NCBIfam" id="TIGR01730">
    <property type="entry name" value="RND_mfp"/>
    <property type="match status" value="1"/>
</dbReference>
<feature type="domain" description="CusB-like beta-barrel" evidence="5">
    <location>
        <begin position="233"/>
        <end position="308"/>
    </location>
</feature>
<dbReference type="EMBL" id="CABFMQ020000098">
    <property type="protein sequence ID" value="VTZ51436.1"/>
    <property type="molecule type" value="Genomic_DNA"/>
</dbReference>
<dbReference type="PANTHER" id="PTHR30469">
    <property type="entry name" value="MULTIDRUG RESISTANCE PROTEIN MDTA"/>
    <property type="match status" value="1"/>
</dbReference>
<sequence>MQTAFCAGGHEPVTLSLLSVLFHPKPVWLTLKRSITFISVFLILAGLCAGLGYFQFIVKPQMIKQFISQMGRPPLTVAVAEAKAETWTPILPAIGSFRAVQGIDVAPQVGGAVVAVNVRSAQDVEKGTPLFEIDNFVEQADLKNYLAVLKNADLTLERQRQLSATGNTAKANFDSAQAARDTAAASVERIRAVIAQKKLVAPFSGRLGIRKIDLGQYVSPGTSMITLQQLDPIYVDFPVPEKWLDVLKPGQSIDVTVDAFPGKTFHGQVATIDARISPESRNVLVRGQFDNKDKQLLPGMFANVSVNAGEPEKVVTLPRTAISYSLYGDSVFAVVPAETPSGGAQAATASGGAQAATASGDVPLKLERRFVRVGEARGDRVAILEGVKPGEKIVSEGQVKLTPDASVRIDPDAKLTPQAVRPKE</sequence>
<feature type="domain" description="Multidrug resistance protein MdtA-like barrel-sandwich hybrid" evidence="4">
    <location>
        <begin position="103"/>
        <end position="223"/>
    </location>
</feature>
<evidence type="ECO:0000256" key="1">
    <source>
        <dbReference type="ARBA" id="ARBA00009477"/>
    </source>
</evidence>
<name>A0A8B6MBK7_METTU</name>
<evidence type="ECO:0000313" key="6">
    <source>
        <dbReference type="EMBL" id="VTZ51436.1"/>
    </source>
</evidence>
<keyword evidence="3" id="KW-0812">Transmembrane</keyword>
<dbReference type="AlphaFoldDB" id="A0A8B6MBK7"/>
<evidence type="ECO:0000259" key="4">
    <source>
        <dbReference type="Pfam" id="PF25917"/>
    </source>
</evidence>
<accession>A0A8B6MBK7</accession>
<dbReference type="Gene3D" id="2.40.420.20">
    <property type="match status" value="1"/>
</dbReference>
<dbReference type="InterPro" id="IPR058625">
    <property type="entry name" value="MdtA-like_BSH"/>
</dbReference>
<dbReference type="Pfam" id="PF25917">
    <property type="entry name" value="BSH_RND"/>
    <property type="match status" value="1"/>
</dbReference>
<evidence type="ECO:0000256" key="2">
    <source>
        <dbReference type="SAM" id="MobiDB-lite"/>
    </source>
</evidence>
<dbReference type="InterPro" id="IPR058792">
    <property type="entry name" value="Beta-barrel_RND_2"/>
</dbReference>
<dbReference type="Proteomes" id="UP000485880">
    <property type="component" value="Unassembled WGS sequence"/>
</dbReference>
<dbReference type="InterPro" id="IPR006143">
    <property type="entry name" value="RND_pump_MFP"/>
</dbReference>
<feature type="region of interest" description="Disordered" evidence="2">
    <location>
        <begin position="404"/>
        <end position="424"/>
    </location>
</feature>
<dbReference type="PANTHER" id="PTHR30469:SF11">
    <property type="entry name" value="BLL4320 PROTEIN"/>
    <property type="match status" value="1"/>
</dbReference>
<dbReference type="GO" id="GO:0015562">
    <property type="term" value="F:efflux transmembrane transporter activity"/>
    <property type="evidence" value="ECO:0007669"/>
    <property type="project" value="TreeGrafter"/>
</dbReference>